<dbReference type="SMART" id="SM00327">
    <property type="entry name" value="VWA"/>
    <property type="match status" value="1"/>
</dbReference>
<reference evidence="6" key="1">
    <citation type="journal article" date="2019" name="Int. J. Syst. Evol. Microbiol.">
        <title>The Global Catalogue of Microorganisms (GCM) 10K type strain sequencing project: providing services to taxonomists for standard genome sequencing and annotation.</title>
        <authorList>
            <consortium name="The Broad Institute Genomics Platform"/>
            <consortium name="The Broad Institute Genome Sequencing Center for Infectious Disease"/>
            <person name="Wu L."/>
            <person name="Ma J."/>
        </authorList>
    </citation>
    <scope>NUCLEOTIDE SEQUENCE [LARGE SCALE GENOMIC DNA]</scope>
    <source>
        <strain evidence="6">CGMCC 1.15180</strain>
    </source>
</reference>
<dbReference type="InterPro" id="IPR036465">
    <property type="entry name" value="vWFA_dom_sf"/>
</dbReference>
<proteinExistence type="predicted"/>
<evidence type="ECO:0000256" key="2">
    <source>
        <dbReference type="SAM" id="Phobius"/>
    </source>
</evidence>
<evidence type="ECO:0000313" key="6">
    <source>
        <dbReference type="Proteomes" id="UP001596139"/>
    </source>
</evidence>
<dbReference type="Pfam" id="PF13519">
    <property type="entry name" value="VWA_2"/>
    <property type="match status" value="1"/>
</dbReference>
<evidence type="ECO:0000256" key="3">
    <source>
        <dbReference type="SAM" id="SignalP"/>
    </source>
</evidence>
<feature type="signal peptide" evidence="3">
    <location>
        <begin position="1"/>
        <end position="29"/>
    </location>
</feature>
<accession>A0ABW1MRD8</accession>
<dbReference type="InterPro" id="IPR002035">
    <property type="entry name" value="VWF_A"/>
</dbReference>
<dbReference type="Proteomes" id="UP001596139">
    <property type="component" value="Unassembled WGS sequence"/>
</dbReference>
<dbReference type="Gene3D" id="3.40.50.410">
    <property type="entry name" value="von Willebrand factor, type A domain"/>
    <property type="match status" value="1"/>
</dbReference>
<feature type="domain" description="VWFA" evidence="4">
    <location>
        <begin position="47"/>
        <end position="232"/>
    </location>
</feature>
<protein>
    <submittedName>
        <fullName evidence="5">VWA domain-containing protein</fullName>
    </submittedName>
</protein>
<evidence type="ECO:0000259" key="4">
    <source>
        <dbReference type="PROSITE" id="PS50234"/>
    </source>
</evidence>
<evidence type="ECO:0000256" key="1">
    <source>
        <dbReference type="SAM" id="MobiDB-lite"/>
    </source>
</evidence>
<keyword evidence="6" id="KW-1185">Reference proteome</keyword>
<dbReference type="PANTHER" id="PTHR10579">
    <property type="entry name" value="CALCIUM-ACTIVATED CHLORIDE CHANNEL REGULATOR"/>
    <property type="match status" value="1"/>
</dbReference>
<dbReference type="RefSeq" id="WP_031060367.1">
    <property type="nucleotide sequence ID" value="NZ_JBHSPX010000008.1"/>
</dbReference>
<name>A0ABW1MRD8_9ACTN</name>
<dbReference type="InterPro" id="IPR051266">
    <property type="entry name" value="CLCR"/>
</dbReference>
<feature type="region of interest" description="Disordered" evidence="1">
    <location>
        <begin position="25"/>
        <end position="44"/>
    </location>
</feature>
<organism evidence="5 6">
    <name type="scientific">Streptomyces ochraceiscleroticus</name>
    <dbReference type="NCBI Taxonomy" id="47761"/>
    <lineage>
        <taxon>Bacteria</taxon>
        <taxon>Bacillati</taxon>
        <taxon>Actinomycetota</taxon>
        <taxon>Actinomycetes</taxon>
        <taxon>Kitasatosporales</taxon>
        <taxon>Streptomycetaceae</taxon>
        <taxon>Streptomyces</taxon>
    </lineage>
</organism>
<dbReference type="PANTHER" id="PTHR10579:SF43">
    <property type="entry name" value="ZINC FINGER (C3HC4-TYPE RING FINGER) FAMILY PROTEIN"/>
    <property type="match status" value="1"/>
</dbReference>
<keyword evidence="3" id="KW-0732">Signal</keyword>
<feature type="transmembrane region" description="Helical" evidence="2">
    <location>
        <begin position="402"/>
        <end position="423"/>
    </location>
</feature>
<keyword evidence="2" id="KW-0472">Membrane</keyword>
<comment type="caution">
    <text evidence="5">The sequence shown here is derived from an EMBL/GenBank/DDBJ whole genome shotgun (WGS) entry which is preliminary data.</text>
</comment>
<evidence type="ECO:0000313" key="5">
    <source>
        <dbReference type="EMBL" id="MFC6066283.1"/>
    </source>
</evidence>
<dbReference type="EMBL" id="JBHSPX010000008">
    <property type="protein sequence ID" value="MFC6066283.1"/>
    <property type="molecule type" value="Genomic_DNA"/>
</dbReference>
<feature type="chain" id="PRO_5046950618" evidence="3">
    <location>
        <begin position="30"/>
        <end position="434"/>
    </location>
</feature>
<keyword evidence="2" id="KW-1133">Transmembrane helix</keyword>
<dbReference type="SUPFAM" id="SSF53300">
    <property type="entry name" value="vWA-like"/>
    <property type="match status" value="1"/>
</dbReference>
<sequence>MIIRWRLAAAVCGLLVTLTGGLAPATASADGPAPAETSAETSKDAPKVDLVLDVSGSMRARDIDGQSRMSAAKQAFNEVLDAAPQEVQLGIRTLGAEYRGDDRKVGCKDTRALYPVGPVDRTEAKTAVATLAPTGWTPIGPALLKAADDLEGGDGARRIVLISDGEDTCQPLDPCEVAREIAAKGIHLTVDTLGLVPDAKTRTQLSCIAEATGGTYTSVQHKDELSGRVKQLVHRTVEPAVTPVPAKGADSCEGAPQLKAGLYTDRETFGEDRFYRVDVRPGQELRASVSIAADRAVHDDYGVQLRASTVRGREIVRGEATGDGRTDVISTGLRYPKADDGEAAEDADGEPLPETVCLRVSNAFSAPASVKTEPGLPVELSVDVVDGPDSGSDAAFLGLGHGWWFLISLTLIGLAAGVLWGWISRWRVTVWRTN</sequence>
<dbReference type="PROSITE" id="PS50234">
    <property type="entry name" value="VWFA"/>
    <property type="match status" value="1"/>
</dbReference>
<keyword evidence="2" id="KW-0812">Transmembrane</keyword>
<gene>
    <name evidence="5" type="ORF">ACFP4F_27595</name>
</gene>